<organism evidence="12 13">
    <name type="scientific">Aureobasidium melanogenum (strain CBS 110374)</name>
    <name type="common">Aureobasidium pullulans var. melanogenum</name>
    <dbReference type="NCBI Taxonomy" id="1043003"/>
    <lineage>
        <taxon>Eukaryota</taxon>
        <taxon>Fungi</taxon>
        <taxon>Dikarya</taxon>
        <taxon>Ascomycota</taxon>
        <taxon>Pezizomycotina</taxon>
        <taxon>Dothideomycetes</taxon>
        <taxon>Dothideomycetidae</taxon>
        <taxon>Dothideales</taxon>
        <taxon>Saccotheciaceae</taxon>
        <taxon>Aureobasidium</taxon>
    </lineage>
</organism>
<dbReference type="InterPro" id="IPR023395">
    <property type="entry name" value="MCP_dom_sf"/>
</dbReference>
<dbReference type="GeneID" id="63916872"/>
<accession>A0A074VHM1</accession>
<gene>
    <name evidence="12" type="ORF">M437DRAFT_58995</name>
</gene>
<feature type="repeat" description="Solcar" evidence="9">
    <location>
        <begin position="206"/>
        <end position="346"/>
    </location>
</feature>
<keyword evidence="8 9" id="KW-0472">Membrane</keyword>
<dbReference type="EMBL" id="KL584854">
    <property type="protein sequence ID" value="KEQ58559.1"/>
    <property type="molecule type" value="Genomic_DNA"/>
</dbReference>
<keyword evidence="6" id="KW-0999">Mitochondrion inner membrane</keyword>
<dbReference type="AlphaFoldDB" id="A0A074VHM1"/>
<feature type="region of interest" description="Disordered" evidence="11">
    <location>
        <begin position="247"/>
        <end position="266"/>
    </location>
</feature>
<evidence type="ECO:0000256" key="4">
    <source>
        <dbReference type="ARBA" id="ARBA00022692"/>
    </source>
</evidence>
<dbReference type="PANTHER" id="PTHR45667">
    <property type="entry name" value="S-ADENOSYLMETHIONINE MITOCHONDRIAL CARRIER PROTEIN"/>
    <property type="match status" value="1"/>
</dbReference>
<evidence type="ECO:0000256" key="10">
    <source>
        <dbReference type="RuleBase" id="RU000488"/>
    </source>
</evidence>
<comment type="subcellular location">
    <subcellularLocation>
        <location evidence="1">Membrane</location>
        <topology evidence="1">Multi-pass membrane protein</topology>
    </subcellularLocation>
</comment>
<comment type="similarity">
    <text evidence="2 10">Belongs to the mitochondrial carrier (TC 2.A.29) family.</text>
</comment>
<dbReference type="Gene3D" id="1.50.40.10">
    <property type="entry name" value="Mitochondrial carrier domain"/>
    <property type="match status" value="2"/>
</dbReference>
<dbReference type="SUPFAM" id="SSF103506">
    <property type="entry name" value="Mitochondrial carrier"/>
    <property type="match status" value="2"/>
</dbReference>
<sequence>MAGNTSTDILVAGAFAAFTVDLLVYPLDTLKTRFQSPDYNRLYLDKATNAINKQVLFRGLYQGVGSVIIATLPSSGAFFTTYEGVKSTFSKYNPTLSGSPLLPQPIIHSAASSIAELVSCAILTPAEVIKQNAQMVDTAKGDKANATLQTIAKFRSNPLALWRGYTALATRNLPFTALQFPIFERLKEGIKKYREDRGMRTNTLLENGLITAASAGSAGAFAAVVTTPVDVVKTRIMLAAASSAAEDQSQTTKSKSNAPVDAMGRPLQSKGETLKTTLQNSKEGLKDAIQNVAKPVSRKGSIQIAREIIADQGVIKGLFRGGALRAVWTLIGSGLYLGVYESGRVYLAQRRGEDIDEEDI</sequence>
<feature type="repeat" description="Solcar" evidence="9">
    <location>
        <begin position="4"/>
        <end position="88"/>
    </location>
</feature>
<evidence type="ECO:0000256" key="8">
    <source>
        <dbReference type="ARBA" id="ARBA00023136"/>
    </source>
</evidence>
<evidence type="ECO:0000256" key="1">
    <source>
        <dbReference type="ARBA" id="ARBA00004141"/>
    </source>
</evidence>
<dbReference type="PROSITE" id="PS50920">
    <property type="entry name" value="SOLCAR"/>
    <property type="match status" value="3"/>
</dbReference>
<keyword evidence="6" id="KW-0496">Mitochondrion</keyword>
<evidence type="ECO:0000256" key="7">
    <source>
        <dbReference type="ARBA" id="ARBA00022989"/>
    </source>
</evidence>
<name>A0A074VHM1_AURM1</name>
<keyword evidence="3 10" id="KW-0813">Transport</keyword>
<evidence type="ECO:0000256" key="6">
    <source>
        <dbReference type="ARBA" id="ARBA00022792"/>
    </source>
</evidence>
<evidence type="ECO:0000313" key="12">
    <source>
        <dbReference type="EMBL" id="KEQ58559.1"/>
    </source>
</evidence>
<keyword evidence="4 9" id="KW-0812">Transmembrane</keyword>
<proteinExistence type="inferred from homology"/>
<protein>
    <submittedName>
        <fullName evidence="12">Mitochondrial carrier</fullName>
    </submittedName>
</protein>
<reference evidence="12 13" key="1">
    <citation type="journal article" date="2014" name="BMC Genomics">
        <title>Genome sequencing of four Aureobasidium pullulans varieties: biotechnological potential, stress tolerance, and description of new species.</title>
        <authorList>
            <person name="Gostin Ar C."/>
            <person name="Ohm R.A."/>
            <person name="Kogej T."/>
            <person name="Sonjak S."/>
            <person name="Turk M."/>
            <person name="Zajc J."/>
            <person name="Zalar P."/>
            <person name="Grube M."/>
            <person name="Sun H."/>
            <person name="Han J."/>
            <person name="Sharma A."/>
            <person name="Chiniquy J."/>
            <person name="Ngan C.Y."/>
            <person name="Lipzen A."/>
            <person name="Barry K."/>
            <person name="Grigoriev I.V."/>
            <person name="Gunde-Cimerman N."/>
        </authorList>
    </citation>
    <scope>NUCLEOTIDE SEQUENCE [LARGE SCALE GENOMIC DNA]</scope>
    <source>
        <strain evidence="12 13">CBS 110374</strain>
    </source>
</reference>
<dbReference type="Proteomes" id="UP000030672">
    <property type="component" value="Unassembled WGS sequence"/>
</dbReference>
<feature type="repeat" description="Solcar" evidence="9">
    <location>
        <begin position="103"/>
        <end position="189"/>
    </location>
</feature>
<evidence type="ECO:0000256" key="2">
    <source>
        <dbReference type="ARBA" id="ARBA00006375"/>
    </source>
</evidence>
<evidence type="ECO:0000256" key="9">
    <source>
        <dbReference type="PROSITE-ProRule" id="PRU00282"/>
    </source>
</evidence>
<keyword evidence="5" id="KW-0677">Repeat</keyword>
<keyword evidence="7" id="KW-1133">Transmembrane helix</keyword>
<evidence type="ECO:0000256" key="3">
    <source>
        <dbReference type="ARBA" id="ARBA00022448"/>
    </source>
</evidence>
<keyword evidence="13" id="KW-1185">Reference proteome</keyword>
<evidence type="ECO:0000256" key="5">
    <source>
        <dbReference type="ARBA" id="ARBA00022737"/>
    </source>
</evidence>
<dbReference type="HOGENOM" id="CLU_015166_3_0_1"/>
<evidence type="ECO:0000256" key="11">
    <source>
        <dbReference type="SAM" id="MobiDB-lite"/>
    </source>
</evidence>
<evidence type="ECO:0000313" key="13">
    <source>
        <dbReference type="Proteomes" id="UP000030672"/>
    </source>
</evidence>
<dbReference type="RefSeq" id="XP_040875582.1">
    <property type="nucleotide sequence ID" value="XM_041023499.1"/>
</dbReference>
<dbReference type="InterPro" id="IPR018108">
    <property type="entry name" value="MCP_transmembrane"/>
</dbReference>
<dbReference type="GO" id="GO:0016020">
    <property type="term" value="C:membrane"/>
    <property type="evidence" value="ECO:0007669"/>
    <property type="project" value="UniProtKB-SubCell"/>
</dbReference>
<dbReference type="Pfam" id="PF00153">
    <property type="entry name" value="Mito_carr"/>
    <property type="match status" value="4"/>
</dbReference>
<feature type="compositionally biased region" description="Polar residues" evidence="11">
    <location>
        <begin position="247"/>
        <end position="257"/>
    </location>
</feature>